<reference evidence="1 2" key="1">
    <citation type="submission" date="2019-08" db="EMBL/GenBank/DDBJ databases">
        <title>Amphibian skin-associated Pigmentiphaga: genome sequence and occurrence across geography and hosts.</title>
        <authorList>
            <person name="Bletz M.C."/>
            <person name="Bunk B."/>
            <person name="Sproeer C."/>
            <person name="Biwer P."/>
            <person name="Reiter S."/>
            <person name="Rabemananjara F.C.E."/>
            <person name="Schulz S."/>
            <person name="Overmann J."/>
            <person name="Vences M."/>
        </authorList>
    </citation>
    <scope>NUCLEOTIDE SEQUENCE [LARGE SCALE GENOMIC DNA]</scope>
    <source>
        <strain evidence="1 2">Mada1488</strain>
    </source>
</reference>
<sequence length="86" mass="10055">MPTISAFYGILIKMYFQDHAPPHFHALYADAEALIDIRTLTVIEGQLPRRANALVLEWAQEHRAELMEDWKLCEMRQAPRKIRPLP</sequence>
<dbReference type="AlphaFoldDB" id="A0A5C0B0R6"/>
<evidence type="ECO:0000313" key="1">
    <source>
        <dbReference type="EMBL" id="QEI06227.1"/>
    </source>
</evidence>
<organism evidence="1 2">
    <name type="scientific">Pigmentiphaga aceris</name>
    <dbReference type="NCBI Taxonomy" id="1940612"/>
    <lineage>
        <taxon>Bacteria</taxon>
        <taxon>Pseudomonadati</taxon>
        <taxon>Pseudomonadota</taxon>
        <taxon>Betaproteobacteria</taxon>
        <taxon>Burkholderiales</taxon>
        <taxon>Alcaligenaceae</taxon>
        <taxon>Pigmentiphaga</taxon>
    </lineage>
</organism>
<keyword evidence="2" id="KW-1185">Reference proteome</keyword>
<protein>
    <submittedName>
        <fullName evidence="1">DUF4160 domain-containing protein</fullName>
    </submittedName>
</protein>
<name>A0A5C0B0R6_9BURK</name>
<gene>
    <name evidence="1" type="ORF">FXN63_10540</name>
</gene>
<accession>A0A5C0B0R6</accession>
<dbReference type="OrthoDB" id="122670at2"/>
<dbReference type="Pfam" id="PF13711">
    <property type="entry name" value="DUF4160"/>
    <property type="match status" value="1"/>
</dbReference>
<dbReference type="Proteomes" id="UP000325161">
    <property type="component" value="Chromosome"/>
</dbReference>
<dbReference type="RefSeq" id="WP_148814620.1">
    <property type="nucleotide sequence ID" value="NZ_CP043046.1"/>
</dbReference>
<dbReference type="EMBL" id="CP043046">
    <property type="protein sequence ID" value="QEI06227.1"/>
    <property type="molecule type" value="Genomic_DNA"/>
</dbReference>
<proteinExistence type="predicted"/>
<evidence type="ECO:0000313" key="2">
    <source>
        <dbReference type="Proteomes" id="UP000325161"/>
    </source>
</evidence>
<dbReference type="InterPro" id="IPR025427">
    <property type="entry name" value="DUF4160"/>
</dbReference>
<dbReference type="KEGG" id="pacr:FXN63_10540"/>